<evidence type="ECO:0000313" key="3">
    <source>
        <dbReference type="EMBL" id="KAJ9657041.1"/>
    </source>
</evidence>
<reference evidence="3" key="1">
    <citation type="submission" date="2022-10" db="EMBL/GenBank/DDBJ databases">
        <title>Culturing micro-colonial fungi from biological soil crusts in the Mojave desert and describing Neophaeococcomyces mojavensis, and introducing the new genera and species Taxawa tesnikishii.</title>
        <authorList>
            <person name="Kurbessoian T."/>
            <person name="Stajich J.E."/>
        </authorList>
    </citation>
    <scope>NUCLEOTIDE SEQUENCE</scope>
    <source>
        <strain evidence="3">TK_1</strain>
    </source>
</reference>
<comment type="subcellular location">
    <subcellularLocation>
        <location evidence="2">Secreted</location>
        <location evidence="2">Cell wall</location>
    </subcellularLocation>
</comment>
<dbReference type="SMART" id="SM00075">
    <property type="entry name" value="HYDRO"/>
    <property type="match status" value="1"/>
</dbReference>
<name>A0ABQ9NHA5_9PEZI</name>
<keyword evidence="2" id="KW-0134">Cell wall</keyword>
<keyword evidence="2" id="KW-0732">Signal</keyword>
<accession>A0ABQ9NHA5</accession>
<feature type="chain" id="PRO_5045011111" description="Hydrophobin" evidence="2">
    <location>
        <begin position="19"/>
        <end position="98"/>
    </location>
</feature>
<dbReference type="InterPro" id="IPR001338">
    <property type="entry name" value="Class_I_Hydrophobin"/>
</dbReference>
<feature type="signal peptide" evidence="2">
    <location>
        <begin position="1"/>
        <end position="18"/>
    </location>
</feature>
<organism evidence="3 4">
    <name type="scientific">Coniosporium apollinis</name>
    <dbReference type="NCBI Taxonomy" id="61459"/>
    <lineage>
        <taxon>Eukaryota</taxon>
        <taxon>Fungi</taxon>
        <taxon>Dikarya</taxon>
        <taxon>Ascomycota</taxon>
        <taxon>Pezizomycotina</taxon>
        <taxon>Dothideomycetes</taxon>
        <taxon>Dothideomycetes incertae sedis</taxon>
        <taxon>Coniosporium</taxon>
    </lineage>
</organism>
<dbReference type="CDD" id="cd23507">
    <property type="entry name" value="hydrophobin_I"/>
    <property type="match status" value="1"/>
</dbReference>
<keyword evidence="2" id="KW-0964">Secreted</keyword>
<dbReference type="Proteomes" id="UP001172684">
    <property type="component" value="Unassembled WGS sequence"/>
</dbReference>
<keyword evidence="1 2" id="KW-1015">Disulfide bond</keyword>
<evidence type="ECO:0000256" key="2">
    <source>
        <dbReference type="RuleBase" id="RU365009"/>
    </source>
</evidence>
<dbReference type="EMBL" id="JAPDRL010000109">
    <property type="protein sequence ID" value="KAJ9657041.1"/>
    <property type="molecule type" value="Genomic_DNA"/>
</dbReference>
<keyword evidence="4" id="KW-1185">Reference proteome</keyword>
<proteinExistence type="inferred from homology"/>
<comment type="caution">
    <text evidence="3">The sequence shown here is derived from an EMBL/GenBank/DDBJ whole genome shotgun (WGS) entry which is preliminary data.</text>
</comment>
<gene>
    <name evidence="3" type="ORF">H2201_008318</name>
</gene>
<sequence>MLMHNILAVLAVTVAVSAAPAPQDQTQQCGNGLTLKCCNQIVRQRRNGIPINIGLQCTDIDVISVIPIDQQCLQEVACCQSGAQTGLINVANVCPQIL</sequence>
<dbReference type="Pfam" id="PF01185">
    <property type="entry name" value="Hydrophobin"/>
    <property type="match status" value="1"/>
</dbReference>
<evidence type="ECO:0000256" key="1">
    <source>
        <dbReference type="ARBA" id="ARBA00023157"/>
    </source>
</evidence>
<evidence type="ECO:0000313" key="4">
    <source>
        <dbReference type="Proteomes" id="UP001172684"/>
    </source>
</evidence>
<comment type="similarity">
    <text evidence="2">Belongs to the fungal hydrophobin family.</text>
</comment>
<protein>
    <recommendedName>
        <fullName evidence="2">Hydrophobin</fullName>
    </recommendedName>
</protein>